<keyword evidence="1" id="KW-0732">Signal</keyword>
<feature type="signal peptide" evidence="1">
    <location>
        <begin position="1"/>
        <end position="20"/>
    </location>
</feature>
<sequence length="282" mass="32568">MKTTLFFSLFMLLSVSRSFSQDVNLFIKSVKEERHSDQNDSFLELEASINGIKINENNQVKIHEISLAKDDLENILEKKESFFGDDYRSDNDITIKLDAPFRNAKKLALVQGTFKFYNPTVENKGKVVFDKFLENYNTNILKGHSSDAKLTLVNKEEMDRLKKEDKKQYKKELEKLKSEGALPEGMAETLDAFTTMFEGMFSFGTSKESLTFIKDDPNEKIVEILVYNEKDEKMNFGYSNMGSTSTISLREVPQNTWRLEILLENDKAVKLMKFKLNDILLP</sequence>
<evidence type="ECO:0000256" key="1">
    <source>
        <dbReference type="SAM" id="SignalP"/>
    </source>
</evidence>
<dbReference type="KEGG" id="cagg:HYG79_13290"/>
<dbReference type="Proteomes" id="UP000509302">
    <property type="component" value="Chromosome"/>
</dbReference>
<reference evidence="2 3" key="1">
    <citation type="journal article" date="2006" name="Int. J. Syst. Evol. Microbiol.">
        <title>Costertonia aggregata gen. nov., sp. nov., a mesophilic marine bacterium of the family Flavobacteriaceae, isolated from a mature biofilm.</title>
        <authorList>
            <person name="Kwon K.K."/>
            <person name="Lee Y.K."/>
            <person name="Lee H.K."/>
        </authorList>
    </citation>
    <scope>NUCLEOTIDE SEQUENCE [LARGE SCALE GENOMIC DNA]</scope>
    <source>
        <strain evidence="2 3">KCCM 42265</strain>
    </source>
</reference>
<dbReference type="EMBL" id="CP058595">
    <property type="protein sequence ID" value="QLG46277.1"/>
    <property type="molecule type" value="Genomic_DNA"/>
</dbReference>
<accession>A0A7H9AS96</accession>
<name>A0A7H9AS96_9FLAO</name>
<dbReference type="AlphaFoldDB" id="A0A7H9AS96"/>
<evidence type="ECO:0000313" key="2">
    <source>
        <dbReference type="EMBL" id="QLG46277.1"/>
    </source>
</evidence>
<organism evidence="2 3">
    <name type="scientific">Costertonia aggregata</name>
    <dbReference type="NCBI Taxonomy" id="343403"/>
    <lineage>
        <taxon>Bacteria</taxon>
        <taxon>Pseudomonadati</taxon>
        <taxon>Bacteroidota</taxon>
        <taxon>Flavobacteriia</taxon>
        <taxon>Flavobacteriales</taxon>
        <taxon>Flavobacteriaceae</taxon>
        <taxon>Costertonia</taxon>
    </lineage>
</organism>
<gene>
    <name evidence="2" type="ORF">HYG79_13290</name>
</gene>
<keyword evidence="3" id="KW-1185">Reference proteome</keyword>
<protein>
    <submittedName>
        <fullName evidence="2">Uncharacterized protein</fullName>
    </submittedName>
</protein>
<evidence type="ECO:0000313" key="3">
    <source>
        <dbReference type="Proteomes" id="UP000509302"/>
    </source>
</evidence>
<proteinExistence type="predicted"/>
<dbReference type="RefSeq" id="WP_179242557.1">
    <property type="nucleotide sequence ID" value="NZ_CP058595.1"/>
</dbReference>
<feature type="chain" id="PRO_5028897735" evidence="1">
    <location>
        <begin position="21"/>
        <end position="282"/>
    </location>
</feature>